<proteinExistence type="predicted"/>
<keyword evidence="1" id="KW-0378">Hydrolase</keyword>
<dbReference type="GO" id="GO:0008233">
    <property type="term" value="F:peptidase activity"/>
    <property type="evidence" value="ECO:0007669"/>
    <property type="project" value="UniProtKB-KW"/>
</dbReference>
<dbReference type="EMBL" id="NCKV01024937">
    <property type="protein sequence ID" value="RWS19567.1"/>
    <property type="molecule type" value="Genomic_DNA"/>
</dbReference>
<comment type="caution">
    <text evidence="1">The sequence shown here is derived from an EMBL/GenBank/DDBJ whole genome shotgun (WGS) entry which is preliminary data.</text>
</comment>
<sequence length="174" mass="19971">INCSEVLEEIFAKNLSAEEANKLLSERSDYLAEYFKHDEFIESRYMIKFVNGNAMERVMKIIHSKSVPFDESFNIHHEYDLGFGIAVSMSSQSVDIFRKIQEVQYIQQDSVVKLAEEKKDFCTKCLKEKQEDAGWCLARTANPTASIDFLYPRTAGEGITICVVGEKYCSIIHF</sequence>
<accession>A0A443RW19</accession>
<name>A0A443RW19_9ACAR</name>
<evidence type="ECO:0000313" key="1">
    <source>
        <dbReference type="EMBL" id="RWS19567.1"/>
    </source>
</evidence>
<dbReference type="VEuPathDB" id="VectorBase:LDEU012473"/>
<evidence type="ECO:0000313" key="2">
    <source>
        <dbReference type="Proteomes" id="UP000288716"/>
    </source>
</evidence>
<gene>
    <name evidence="1" type="ORF">B4U80_12267</name>
</gene>
<feature type="non-terminal residue" evidence="1">
    <location>
        <position position="1"/>
    </location>
</feature>
<dbReference type="SUPFAM" id="SSF54897">
    <property type="entry name" value="Protease propeptides/inhibitors"/>
    <property type="match status" value="1"/>
</dbReference>
<keyword evidence="2" id="KW-1185">Reference proteome</keyword>
<protein>
    <submittedName>
        <fullName evidence="1">Cuticle-degrading protease-like protein</fullName>
    </submittedName>
</protein>
<keyword evidence="1" id="KW-0645">Protease</keyword>
<dbReference type="InterPro" id="IPR037045">
    <property type="entry name" value="S8pro/Inhibitor_I9_sf"/>
</dbReference>
<organism evidence="1 2">
    <name type="scientific">Leptotrombidium deliense</name>
    <dbReference type="NCBI Taxonomy" id="299467"/>
    <lineage>
        <taxon>Eukaryota</taxon>
        <taxon>Metazoa</taxon>
        <taxon>Ecdysozoa</taxon>
        <taxon>Arthropoda</taxon>
        <taxon>Chelicerata</taxon>
        <taxon>Arachnida</taxon>
        <taxon>Acari</taxon>
        <taxon>Acariformes</taxon>
        <taxon>Trombidiformes</taxon>
        <taxon>Prostigmata</taxon>
        <taxon>Anystina</taxon>
        <taxon>Parasitengona</taxon>
        <taxon>Trombiculoidea</taxon>
        <taxon>Trombiculidae</taxon>
        <taxon>Leptotrombidium</taxon>
    </lineage>
</organism>
<dbReference type="AlphaFoldDB" id="A0A443RW19"/>
<reference evidence="1 2" key="1">
    <citation type="journal article" date="2018" name="Gigascience">
        <title>Genomes of trombidid mites reveal novel predicted allergens and laterally-transferred genes associated with secondary metabolism.</title>
        <authorList>
            <person name="Dong X."/>
            <person name="Chaisiri K."/>
            <person name="Xia D."/>
            <person name="Armstrong S.D."/>
            <person name="Fang Y."/>
            <person name="Donnelly M.J."/>
            <person name="Kadowaki T."/>
            <person name="McGarry J.W."/>
            <person name="Darby A.C."/>
            <person name="Makepeace B.L."/>
        </authorList>
    </citation>
    <scope>NUCLEOTIDE SEQUENCE [LARGE SCALE GENOMIC DNA]</scope>
    <source>
        <strain evidence="1">UoL-UT</strain>
    </source>
</reference>
<dbReference type="Proteomes" id="UP000288716">
    <property type="component" value="Unassembled WGS sequence"/>
</dbReference>
<dbReference type="GO" id="GO:0006508">
    <property type="term" value="P:proteolysis"/>
    <property type="evidence" value="ECO:0007669"/>
    <property type="project" value="UniProtKB-KW"/>
</dbReference>
<dbReference type="Gene3D" id="3.30.70.80">
    <property type="entry name" value="Peptidase S8 propeptide/proteinase inhibitor I9"/>
    <property type="match status" value="1"/>
</dbReference>